<dbReference type="InterPro" id="IPR029044">
    <property type="entry name" value="Nucleotide-diphossugar_trans"/>
</dbReference>
<comment type="caution">
    <text evidence="1">The sequence shown here is derived from an EMBL/GenBank/DDBJ whole genome shotgun (WGS) entry which is preliminary data.</text>
</comment>
<sequence length="337" mass="38367">MSDAEAERIRRLAAEAKLTRASPRRFSGGDMRRPLVISVVRNEGPRIGEFLQHYRGLGAAHFLIVDNGSTDGTRETLVAEPDVDLFATDQPFDAASKHGWITRMIQEYGDRWYLLADADEHAVFDGANNLREVVRAAERLRLRRVRGALLDMYGDGPIGASKRGSEERLVDAYPYFDPDGYVEQREVALTTRVGGPRKRALSSVDPDLEPQLTKYPLFRLRPEDTVVSPHYIHPPMVGEEDPCWLALLHFKFDVDGRMRIADAVRRGQYWRNSYEYRVYQKAIEQEPDLTFMTERSRRYRGPGDLVALGIIEEVPKARQSQVLRKLSALVLGRTALN</sequence>
<organism evidence="1 2">
    <name type="scientific">Sphingomonas telluris</name>
    <dbReference type="NCBI Taxonomy" id="2907998"/>
    <lineage>
        <taxon>Bacteria</taxon>
        <taxon>Pseudomonadati</taxon>
        <taxon>Pseudomonadota</taxon>
        <taxon>Alphaproteobacteria</taxon>
        <taxon>Sphingomonadales</taxon>
        <taxon>Sphingomonadaceae</taxon>
        <taxon>Sphingomonas</taxon>
    </lineage>
</organism>
<proteinExistence type="predicted"/>
<gene>
    <name evidence="1" type="ORF">LZ016_13655</name>
</gene>
<evidence type="ECO:0000313" key="2">
    <source>
        <dbReference type="Proteomes" id="UP001203058"/>
    </source>
</evidence>
<dbReference type="Proteomes" id="UP001203058">
    <property type="component" value="Unassembled WGS sequence"/>
</dbReference>
<dbReference type="SUPFAM" id="SSF53448">
    <property type="entry name" value="Nucleotide-diphospho-sugar transferases"/>
    <property type="match status" value="1"/>
</dbReference>
<reference evidence="1 2" key="1">
    <citation type="submission" date="2022-03" db="EMBL/GenBank/DDBJ databases">
        <authorList>
            <person name="Jo J.-H."/>
            <person name="Im W.-T."/>
        </authorList>
    </citation>
    <scope>NUCLEOTIDE SEQUENCE [LARGE SCALE GENOMIC DNA]</scope>
    <source>
        <strain evidence="1 2">SM33</strain>
    </source>
</reference>
<accession>A0ABS9VQA3</accession>
<dbReference type="RefSeq" id="WP_241448005.1">
    <property type="nucleotide sequence ID" value="NZ_JAKZHW010000002.1"/>
</dbReference>
<evidence type="ECO:0000313" key="1">
    <source>
        <dbReference type="EMBL" id="MCH8617138.1"/>
    </source>
</evidence>
<dbReference type="Pfam" id="PF13704">
    <property type="entry name" value="Glyco_tranf_2_4"/>
    <property type="match status" value="1"/>
</dbReference>
<protein>
    <submittedName>
        <fullName evidence="1">Glycosyltransferase family 2 protein</fullName>
    </submittedName>
</protein>
<keyword evidence="2" id="KW-1185">Reference proteome</keyword>
<dbReference type="EMBL" id="JAKZHW010000002">
    <property type="protein sequence ID" value="MCH8617138.1"/>
    <property type="molecule type" value="Genomic_DNA"/>
</dbReference>
<name>A0ABS9VQA3_9SPHN</name>